<sequence>MASGRLLAAVSSGDVSVINDLLSTKPRLAKKAYSGKYLAHLAVESGHDDVLEAVLEGGAAADATNTAGATPLHVAAGLPSVDFVVLLLAAAPDTVHAVDDNGWSPLFMAAAAGDVAVADALLAAGAKVNSADELGWSPLIKAAASGQAGMVRRLIEAGARVNAVTQFGESALHRAAAKGFVDVVVALIGSAADLNLRTVSERKSPAFLALEAGHVDALRVLRDAGADLQLCNVEGTSPLDRATELRDAGDTNMDAAIEILVSASGDVDNRSASEISLVEQTRMLAGGNRIPSSRPPPPAAAPPAAKSSPAGVAASPAVAAPAPVAEAPAEPDKPISLSVMTDFTAKHDALLAALAAPAGERAQTVRESLVALGSVTKKEVMPLLEELKDVSKAVQKSLGALLRLGRSFLNDVESDEAAHAVRSQLAELADAVRPHGPPARPPPPATAPPPPATAPPPPSTAPPPAAPDAASPADDAAAQKAARKAARAAAREKALADAQAIADKAVAEKDAAPAGAPEPAAAPAPASSASAVDDLVAELTRVPNPEPAPKTKTDSASRKDSSVHDEWGDLLTSMEASKPAPAKPAPKKSSAFDIDVETLLVEVSGQPSASHNIDALLASTESDSDDASAPHPVKPKSAVPPRVVPPMERKSSSVSIPDFANSSSDSGSGSGSDSGSGSGSDSGSGSNSSSDSGSVRDPVPAPVAASTPDSDSDSGADPASLSASQTSNATSTTAATAATATATAAAAAAAVAVASAANSDSGDSVDQADQGDSASASAAALSHTPRTAQTHPEPEYAPGSPTPAATRAIYISLSGYFKKYNNRWLRLAHSTLTYRKASDTAEAEESIKVASIEKIESLDGVPDKKAKKKWADKMWEVATSSVHLRFVADSTESRDRWVALLREALEHALGREVLRVPVGPRLGHDHITGSAPDQLIAPARGWTVEEPESSVAVDFDVPPTLQNPKLVEQWYRTYFVGLEHANFIGQSDDAELGTVVISLVQESYRRSLPLLRAIVWTRTGIQRMVVPLRKKLKNLKRGLTRLIEARAPELTKLRKRMFLSSNPQLQTELLKIEETEVEREYKIGLLYVKHGQTSELDMFANDASPETDAPFLHFLSLLGTNVRLQGWNGFRGGLDAQADGTGKYSVFADIHGCDIMFHVSTLLPHGATEQEVQRKRQIGNDIVCLVFVDGNTPFNPNCIESQFLHVFIVVQPAQTRGVYRVSVVHQSCMSSFGPPLPSSVWYADAHFINVLLTKALNAQRSAIASSPTFVHKSKRTLGGLLDSIFSVVVDTKKEFASLTQPRTDDDIATTILSFGGSMSGVRKGLAPPASKTAPAKADASESNGDGASESGKGKGKGKGKDKGKGKGKDKDKGSATLTLRRKHGKRKASAAENFSGPRAMVPSRLSKVKAYDVKKLVSNFKHLALAWVTTGLQHFFSTEKGLYVLSPTKEVKDAVVLLSKRAFCRLSFLAEERILLGQSASNGTMYMLFLDSVGTPEMVKIRGTKGTQVYATAEKPATEATYLVTAAGKSVVLYTFDTSVFVKTTKFSAPKSVKALHLSRDALLMVAGAKALRYPTARLVSGAAEPSVWFESSSKKIKLEAAAVAPLSQRDALITADHTGYVYDYDGTVSRKFTLSWNVIPGAVFYAPPYILGFGYSTVEVRSAENGALFQMLSLPPPIRVLSWDVPLVSSDRGTVINLLLPSTLDTLVPDVLARTALLQCVGAVIVPDDDDDDEAGASTANGDSGLARQGSSMVVTERSNVVAKAYRDALNKAVEYLTGDGEGVAAKVMGVEVVSAGKNGYCVVCGKGADFKSKDTKLAICGIPCRDALMEKVTSLGGSVRKARKHFEQATGAAASSNAVVVAFNHARAEVVRRLQALTETKDNNFLKINVTAASVAPAVIACMRALVAVGDAKAGRAGPGSGSDGDDDDDDDVFDVADELLAQSLKTSLQRCVKYIDLVSAEAAAAAADESDSDDGSEIDEAEGGVPEHAAAALQHAQEVIDAAFSFADSPTCPPSRNAELVQLARLAEEACDAEPRNWREVRRAVCEVYVVAIREAARSDVESLLESALFSDRDVVAARLNKHKACMAFTTKMEDVTKVVLEIVTYH</sequence>
<dbReference type="PROSITE" id="PS50219">
    <property type="entry name" value="CNH"/>
    <property type="match status" value="1"/>
</dbReference>
<feature type="compositionally biased region" description="Low complexity" evidence="3">
    <location>
        <begin position="1326"/>
        <end position="1337"/>
    </location>
</feature>
<feature type="domain" description="Rap-GAP" evidence="5">
    <location>
        <begin position="1069"/>
        <end position="1284"/>
    </location>
</feature>
<evidence type="ECO:0000259" key="5">
    <source>
        <dbReference type="PROSITE" id="PS50085"/>
    </source>
</evidence>
<dbReference type="Pfam" id="PF02145">
    <property type="entry name" value="Rap_GAP"/>
    <property type="match status" value="1"/>
</dbReference>
<feature type="compositionally biased region" description="Low complexity" evidence="3">
    <location>
        <begin position="683"/>
        <end position="693"/>
    </location>
</feature>
<keyword evidence="1" id="KW-0343">GTPase activation</keyword>
<feature type="compositionally biased region" description="Low complexity" evidence="3">
    <location>
        <begin position="702"/>
        <end position="741"/>
    </location>
</feature>
<feature type="region of interest" description="Disordered" evidence="3">
    <location>
        <begin position="605"/>
        <end position="741"/>
    </location>
</feature>
<dbReference type="RefSeq" id="XP_013752957.1">
    <property type="nucleotide sequence ID" value="XM_013897503.1"/>
</dbReference>
<feature type="compositionally biased region" description="Basic and acidic residues" evidence="3">
    <location>
        <begin position="1358"/>
        <end position="1373"/>
    </location>
</feature>
<dbReference type="SUPFAM" id="SSF111347">
    <property type="entry name" value="Rap/Ran-GAP"/>
    <property type="match status" value="1"/>
</dbReference>
<proteinExistence type="predicted"/>
<protein>
    <submittedName>
        <fullName evidence="7">GTPase activating protein Rap1-GAP</fullName>
    </submittedName>
</protein>
<dbReference type="SUPFAM" id="SSF50729">
    <property type="entry name" value="PH domain-like"/>
    <property type="match status" value="1"/>
</dbReference>
<dbReference type="GeneID" id="25569145"/>
<evidence type="ECO:0000259" key="4">
    <source>
        <dbReference type="PROSITE" id="PS50003"/>
    </source>
</evidence>
<feature type="repeat" description="ANK" evidence="2">
    <location>
        <begin position="34"/>
        <end position="66"/>
    </location>
</feature>
<dbReference type="InterPro" id="IPR000331">
    <property type="entry name" value="Rap/Ran_GAP_dom"/>
</dbReference>
<organism evidence="7 8">
    <name type="scientific">Thecamonas trahens ATCC 50062</name>
    <dbReference type="NCBI Taxonomy" id="461836"/>
    <lineage>
        <taxon>Eukaryota</taxon>
        <taxon>Apusozoa</taxon>
        <taxon>Apusomonadida</taxon>
        <taxon>Apusomonadidae</taxon>
        <taxon>Thecamonas</taxon>
    </lineage>
</organism>
<dbReference type="InterPro" id="IPR011993">
    <property type="entry name" value="PH-like_dom_sf"/>
</dbReference>
<evidence type="ECO:0000256" key="1">
    <source>
        <dbReference type="ARBA" id="ARBA00022468"/>
    </source>
</evidence>
<feature type="compositionally biased region" description="Low complexity" evidence="3">
    <location>
        <begin position="467"/>
        <end position="480"/>
    </location>
</feature>
<evidence type="ECO:0000313" key="7">
    <source>
        <dbReference type="EMBL" id="KNC55418.1"/>
    </source>
</evidence>
<dbReference type="eggNOG" id="KOG4177">
    <property type="taxonomic scope" value="Eukaryota"/>
</dbReference>
<reference evidence="7 8" key="1">
    <citation type="submission" date="2010-05" db="EMBL/GenBank/DDBJ databases">
        <title>The Genome Sequence of Thecamonas trahens ATCC 50062.</title>
        <authorList>
            <consortium name="The Broad Institute Genome Sequencing Platform"/>
            <person name="Russ C."/>
            <person name="Cuomo C."/>
            <person name="Shea T."/>
            <person name="Young S.K."/>
            <person name="Zeng Q."/>
            <person name="Koehrsen M."/>
            <person name="Haas B."/>
            <person name="Borodovsky M."/>
            <person name="Guigo R."/>
            <person name="Alvarado L."/>
            <person name="Berlin A."/>
            <person name="Bochicchio J."/>
            <person name="Borenstein D."/>
            <person name="Chapman S."/>
            <person name="Chen Z."/>
            <person name="Freedman E."/>
            <person name="Gellesch M."/>
            <person name="Goldberg J."/>
            <person name="Griggs A."/>
            <person name="Gujja S."/>
            <person name="Heilman E."/>
            <person name="Heiman D."/>
            <person name="Hepburn T."/>
            <person name="Howarth C."/>
            <person name="Jen D."/>
            <person name="Larson L."/>
            <person name="Mehta T."/>
            <person name="Park D."/>
            <person name="Pearson M."/>
            <person name="Roberts A."/>
            <person name="Saif S."/>
            <person name="Shenoy N."/>
            <person name="Sisk P."/>
            <person name="Stolte C."/>
            <person name="Sykes S."/>
            <person name="Thomson T."/>
            <person name="Walk T."/>
            <person name="White J."/>
            <person name="Yandava C."/>
            <person name="Burger G."/>
            <person name="Gray M.W."/>
            <person name="Holland P.W.H."/>
            <person name="King N."/>
            <person name="Lang F.B.F."/>
            <person name="Roger A.J."/>
            <person name="Ruiz-Trillo I."/>
            <person name="Lander E."/>
            <person name="Nusbaum C."/>
        </authorList>
    </citation>
    <scope>NUCLEOTIDE SEQUENCE [LARGE SCALE GENOMIC DNA]</scope>
    <source>
        <strain evidence="7 8">ATCC 50062</strain>
    </source>
</reference>
<dbReference type="InterPro" id="IPR002110">
    <property type="entry name" value="Ankyrin_rpt"/>
</dbReference>
<name>A0A0L0DV53_THETB</name>
<feature type="compositionally biased region" description="Low complexity" evidence="3">
    <location>
        <begin position="512"/>
        <end position="538"/>
    </location>
</feature>
<feature type="compositionally biased region" description="Low complexity" evidence="3">
    <location>
        <begin position="759"/>
        <end position="780"/>
    </location>
</feature>
<feature type="region of interest" description="Disordered" evidence="3">
    <location>
        <begin position="432"/>
        <end position="590"/>
    </location>
</feature>
<feature type="region of interest" description="Disordered" evidence="3">
    <location>
        <begin position="1322"/>
        <end position="1395"/>
    </location>
</feature>
<dbReference type="PROSITE" id="PS50085">
    <property type="entry name" value="RAPGAP"/>
    <property type="match status" value="1"/>
</dbReference>
<feature type="repeat" description="ANK" evidence="2">
    <location>
        <begin position="101"/>
        <end position="133"/>
    </location>
</feature>
<dbReference type="PROSITE" id="PS50297">
    <property type="entry name" value="ANK_REP_REGION"/>
    <property type="match status" value="4"/>
</dbReference>
<gene>
    <name evidence="7" type="ORF">AMSG_11080</name>
</gene>
<dbReference type="Pfam" id="PF12796">
    <property type="entry name" value="Ank_2"/>
    <property type="match status" value="2"/>
</dbReference>
<dbReference type="EMBL" id="GL349501">
    <property type="protein sequence ID" value="KNC55418.1"/>
    <property type="molecule type" value="Genomic_DNA"/>
</dbReference>
<dbReference type="InterPro" id="IPR050989">
    <property type="entry name" value="Rap1_Ran_GAP"/>
</dbReference>
<feature type="compositionally biased region" description="Basic and acidic residues" evidence="3">
    <location>
        <begin position="549"/>
        <end position="567"/>
    </location>
</feature>
<dbReference type="Gene3D" id="1.25.40.20">
    <property type="entry name" value="Ankyrin repeat-containing domain"/>
    <property type="match status" value="2"/>
</dbReference>
<feature type="compositionally biased region" description="Gly residues" evidence="3">
    <location>
        <begin position="668"/>
        <end position="682"/>
    </location>
</feature>
<dbReference type="eggNOG" id="KOG3686">
    <property type="taxonomic scope" value="Eukaryota"/>
</dbReference>
<evidence type="ECO:0000256" key="3">
    <source>
        <dbReference type="SAM" id="MobiDB-lite"/>
    </source>
</evidence>
<feature type="repeat" description="ANK" evidence="2">
    <location>
        <begin position="201"/>
        <end position="233"/>
    </location>
</feature>
<dbReference type="Pfam" id="PF00780">
    <property type="entry name" value="CNH"/>
    <property type="match status" value="1"/>
</dbReference>
<keyword evidence="2" id="KW-0040">ANK repeat</keyword>
<feature type="compositionally biased region" description="Low complexity" evidence="3">
    <location>
        <begin position="302"/>
        <end position="312"/>
    </location>
</feature>
<dbReference type="Gene3D" id="2.30.29.30">
    <property type="entry name" value="Pleckstrin-homology domain (PH domain)/Phosphotyrosine-binding domain (PTB)"/>
    <property type="match status" value="1"/>
</dbReference>
<dbReference type="PROSITE" id="PS50003">
    <property type="entry name" value="PH_DOMAIN"/>
    <property type="match status" value="1"/>
</dbReference>
<feature type="compositionally biased region" description="Pro residues" evidence="3">
    <location>
        <begin position="435"/>
        <end position="466"/>
    </location>
</feature>
<feature type="region of interest" description="Disordered" evidence="3">
    <location>
        <begin position="286"/>
        <end position="312"/>
    </location>
</feature>
<dbReference type="InterPro" id="IPR001180">
    <property type="entry name" value="CNH_dom"/>
</dbReference>
<dbReference type="SMART" id="SM00233">
    <property type="entry name" value="PH"/>
    <property type="match status" value="1"/>
</dbReference>
<keyword evidence="8" id="KW-1185">Reference proteome</keyword>
<dbReference type="GO" id="GO:0005096">
    <property type="term" value="F:GTPase activator activity"/>
    <property type="evidence" value="ECO:0007669"/>
    <property type="project" value="UniProtKB-KW"/>
</dbReference>
<feature type="region of interest" description="Disordered" evidence="3">
    <location>
        <begin position="1915"/>
        <end position="1934"/>
    </location>
</feature>
<feature type="region of interest" description="Disordered" evidence="3">
    <location>
        <begin position="759"/>
        <end position="802"/>
    </location>
</feature>
<evidence type="ECO:0000313" key="8">
    <source>
        <dbReference type="Proteomes" id="UP000054408"/>
    </source>
</evidence>
<dbReference type="OrthoDB" id="539213at2759"/>
<evidence type="ECO:0000259" key="6">
    <source>
        <dbReference type="PROSITE" id="PS50219"/>
    </source>
</evidence>
<dbReference type="Proteomes" id="UP000054408">
    <property type="component" value="Unassembled WGS sequence"/>
</dbReference>
<feature type="compositionally biased region" description="Basic residues" evidence="3">
    <location>
        <begin position="1379"/>
        <end position="1388"/>
    </location>
</feature>
<feature type="domain" description="CNH" evidence="6">
    <location>
        <begin position="1419"/>
        <end position="1688"/>
    </location>
</feature>
<dbReference type="PANTHER" id="PTHR15711">
    <property type="entry name" value="RAP GTPASE-ACTIVATING PROTEIN"/>
    <property type="match status" value="1"/>
</dbReference>
<dbReference type="SUPFAM" id="SSF48403">
    <property type="entry name" value="Ankyrin repeat"/>
    <property type="match status" value="1"/>
</dbReference>
<dbReference type="InterPro" id="IPR035974">
    <property type="entry name" value="Rap/Ran-GAP_sf"/>
</dbReference>
<feature type="domain" description="PH" evidence="4">
    <location>
        <begin position="804"/>
        <end position="906"/>
    </location>
</feature>
<dbReference type="InterPro" id="IPR036770">
    <property type="entry name" value="Ankyrin_rpt-contain_sf"/>
</dbReference>
<dbReference type="SMART" id="SM00248">
    <property type="entry name" value="ANK"/>
    <property type="match status" value="7"/>
</dbReference>
<feature type="repeat" description="ANK" evidence="2">
    <location>
        <begin position="134"/>
        <end position="166"/>
    </location>
</feature>
<dbReference type="SMART" id="SM00036">
    <property type="entry name" value="CNH"/>
    <property type="match status" value="1"/>
</dbReference>
<feature type="region of interest" description="Disordered" evidence="3">
    <location>
        <begin position="1733"/>
        <end position="1753"/>
    </location>
</feature>
<dbReference type="PROSITE" id="PS50088">
    <property type="entry name" value="ANK_REPEAT"/>
    <property type="match status" value="5"/>
</dbReference>
<evidence type="ECO:0000256" key="2">
    <source>
        <dbReference type="PROSITE-ProRule" id="PRU00023"/>
    </source>
</evidence>
<dbReference type="GO" id="GO:0051056">
    <property type="term" value="P:regulation of small GTPase mediated signal transduction"/>
    <property type="evidence" value="ECO:0007669"/>
    <property type="project" value="InterPro"/>
</dbReference>
<feature type="repeat" description="ANK" evidence="2">
    <location>
        <begin position="167"/>
        <end position="199"/>
    </location>
</feature>
<dbReference type="Gene3D" id="3.40.50.11210">
    <property type="entry name" value="Rap/Ran-GAP"/>
    <property type="match status" value="1"/>
</dbReference>
<dbReference type="STRING" id="461836.A0A0L0DV53"/>
<accession>A0A0L0DV53</accession>
<dbReference type="InterPro" id="IPR001849">
    <property type="entry name" value="PH_domain"/>
</dbReference>